<protein>
    <submittedName>
        <fullName evidence="1">Unnamed protein product</fullName>
    </submittedName>
</protein>
<proteinExistence type="predicted"/>
<reference evidence="1" key="1">
    <citation type="submission" date="2023-04" db="EMBL/GenBank/DDBJ databases">
        <title>Candida boidinii NBRC 1967.</title>
        <authorList>
            <person name="Ichikawa N."/>
            <person name="Sato H."/>
            <person name="Tonouchi N."/>
        </authorList>
    </citation>
    <scope>NUCLEOTIDE SEQUENCE</scope>
    <source>
        <strain evidence="1">NBRC 1967</strain>
    </source>
</reference>
<name>A0ACB5TEF9_CANBO</name>
<keyword evidence="2" id="KW-1185">Reference proteome</keyword>
<accession>A0ACB5TEF9</accession>
<sequence length="1549" mass="175940">MNSIRFVLLHITQLKLDFKQPYVLRMIILDKMSYSPCHPILFLVLFSYLASTVRCLPNDSAKSNNTVNSISYSDDTHRVPLVKISDFQNLSNLTYIKDSHTVLGLENNAILRSENDGAEWSTIELPEFESPDVEILDIRTFNLKYHFVIVSTNSRTHYYSSDEGITWNEFNTEYPANSNIDIEQDINKEALITLRSCQETVGSTEQCAEEMFYIAHKSLSIEKLNHKNLSQCRFSPISYSNSAANHPLICIKSTNSTDFPAELVYSYNFFNKTTEVYKFLNRKDSHIVSFDVTGKFVIIETSKDKSSNVGALDIYIGQYANVAEKVYVDQTLYPGMYEFFSASYDQLFLKIFKEGSNKLIFDLYVLNENVFSKVNENLVSIEYPPVDSKEFKTDAVIIASKSIGFNDELGSHDVISQLSPDSGDTWKELIVTEDINCTQDQPCHLHLFLKGGLNDQLSRLERSGLVIGIGNTGDILSSNPKDYKTYLSSDGGFTWRKIFEVNTKFSTGNFGNLIVAFHSNIYEYENASSVTSNLLYSLDSGRSWQGYTLDNINNFDSISFNPNQDFPQFVARALNNEHSKVSILSIDFSKTFDGECRNSDIQNWSYHMNQNDTTPVCTNGVALLFPRRRPNSFCFLKKNQLDVKVSQCSCSAKDTICNEGFRMNLETKTCDPIFSILSQKYCYKGKKKVNVTSRKFKSPRLCTTNNSDYKLPKHDFEFDCTAGRNEPTDSSGIVSSVFQFDAKITNIIYLNPFFEFNLYDRREATGISDETLLIQTDTKDLYVSHDGGLNFTNIVDVTNGLIDRENVKSVYLNPYWPNNVYILTNDNMLHVSTDRAYTFSFTIDQPFISDVEFQGNRFTFDKASAETFIWYGFKECNEENCKVGSVITIDGGRSFTNLLDNASVCHFVGTAFDKDSKEVHRNLIICDQHIEDSNYFRVVSSEDWFDSDFKELFSKTIGSAVSNSFLVVAKVNEDGELSARVTQNGKKFAEAAFPRNMKVNRKEGYTILDSDVNPFALSYTNQYERFNSNKKPIFMHTVSNSNEKFRFGPILKSNYNGTHYVLSIDNVYRDESGYVDYEPISGLEGAALVNVVTNPDAVVSGKESSQLKTFVTHNEGSQWNPPVAPKLDSNGNKYECDPAKNKLCSLNLHSFTERTDSRDSLSSGSAVGLMFGVGNVGEYLKSKEEGSVFFTRDGGVSWKEIVKGNYIWEYGDQGSILVLVKENKPTRNMLVSIDGGESWFEYEFSKEDVVISDIMTVPSDTARRLILIPKDNSTTDHIFTIDFQDVFSRQCNIVYKSKDIEYWTPKNPHSSSGCFLGRKVKYARRKAGISDCFIGAAPIGDVRQGESYLEYCKCAREDYECDYNYELATDGTCTLIQGLKPIDNSQQCQKNRYQIEYFESTGYRKIPTVYCHDGLKLDEWISHPCPGHEKEYKDRHSTYLTTTESFIVISVPIVAFFTCLAVVYTKGIKRNGGFALFTQIRLSEENNGFNLVEENLKDKIINTVVKIGFVAYKSGALVYYKIADFVRNRRNRQVTNELEAPLIIDDDDQ</sequence>
<evidence type="ECO:0000313" key="2">
    <source>
        <dbReference type="Proteomes" id="UP001165101"/>
    </source>
</evidence>
<gene>
    <name evidence="1" type="ORF">Cboi01_000014000</name>
</gene>
<organism evidence="1 2">
    <name type="scientific">Candida boidinii</name>
    <name type="common">Yeast</name>
    <dbReference type="NCBI Taxonomy" id="5477"/>
    <lineage>
        <taxon>Eukaryota</taxon>
        <taxon>Fungi</taxon>
        <taxon>Dikarya</taxon>
        <taxon>Ascomycota</taxon>
        <taxon>Saccharomycotina</taxon>
        <taxon>Pichiomycetes</taxon>
        <taxon>Pichiales</taxon>
        <taxon>Pichiaceae</taxon>
        <taxon>Ogataea</taxon>
        <taxon>Ogataea/Candida clade</taxon>
    </lineage>
</organism>
<dbReference type="EMBL" id="BSXV01000031">
    <property type="protein sequence ID" value="GME87025.1"/>
    <property type="molecule type" value="Genomic_DNA"/>
</dbReference>
<comment type="caution">
    <text evidence="1">The sequence shown here is derived from an EMBL/GenBank/DDBJ whole genome shotgun (WGS) entry which is preliminary data.</text>
</comment>
<dbReference type="Proteomes" id="UP001165101">
    <property type="component" value="Unassembled WGS sequence"/>
</dbReference>
<evidence type="ECO:0000313" key="1">
    <source>
        <dbReference type="EMBL" id="GME87025.1"/>
    </source>
</evidence>